<sequence>MYKPSLLSAIPLLMLTEKVLGFGCATHSYTTCEDKIVHWFDPDDGMICDPLDCGGGRAPPKHGPGCGGYTGTETRGTSYLSCWKPSTTLVAAPADPTTVVTVTAEPAEPTSTSVVLVTAVRTVTVPASSPEDDMPTETEDPTEPETVSTGSGTASPIDDEKPTETETVSVESETDSPPDDEKPTDTDVVSKTGPTTAAPVVPSETQSTKAEASIPVVAPNAARALEGSLIGVAGVAIGAMVFL</sequence>
<dbReference type="AlphaFoldDB" id="A0A8K0RTA0"/>
<dbReference type="EMBL" id="JAGPXF010000006">
    <property type="protein sequence ID" value="KAH7238148.1"/>
    <property type="molecule type" value="Genomic_DNA"/>
</dbReference>
<keyword evidence="2" id="KW-0732">Signal</keyword>
<feature type="chain" id="PRO_5035479226" description="Siderophore biosynthesis" evidence="2">
    <location>
        <begin position="22"/>
        <end position="243"/>
    </location>
</feature>
<accession>A0A8K0RTA0</accession>
<feature type="region of interest" description="Disordered" evidence="1">
    <location>
        <begin position="124"/>
        <end position="212"/>
    </location>
</feature>
<organism evidence="3 4">
    <name type="scientific">Fusarium tricinctum</name>
    <dbReference type="NCBI Taxonomy" id="61284"/>
    <lineage>
        <taxon>Eukaryota</taxon>
        <taxon>Fungi</taxon>
        <taxon>Dikarya</taxon>
        <taxon>Ascomycota</taxon>
        <taxon>Pezizomycotina</taxon>
        <taxon>Sordariomycetes</taxon>
        <taxon>Hypocreomycetidae</taxon>
        <taxon>Hypocreales</taxon>
        <taxon>Nectriaceae</taxon>
        <taxon>Fusarium</taxon>
        <taxon>Fusarium tricinctum species complex</taxon>
    </lineage>
</organism>
<reference evidence="3" key="1">
    <citation type="journal article" date="2021" name="Nat. Commun.">
        <title>Genetic determinants of endophytism in the Arabidopsis root mycobiome.</title>
        <authorList>
            <person name="Mesny F."/>
            <person name="Miyauchi S."/>
            <person name="Thiergart T."/>
            <person name="Pickel B."/>
            <person name="Atanasova L."/>
            <person name="Karlsson M."/>
            <person name="Huettel B."/>
            <person name="Barry K.W."/>
            <person name="Haridas S."/>
            <person name="Chen C."/>
            <person name="Bauer D."/>
            <person name="Andreopoulos W."/>
            <person name="Pangilinan J."/>
            <person name="LaButti K."/>
            <person name="Riley R."/>
            <person name="Lipzen A."/>
            <person name="Clum A."/>
            <person name="Drula E."/>
            <person name="Henrissat B."/>
            <person name="Kohler A."/>
            <person name="Grigoriev I.V."/>
            <person name="Martin F.M."/>
            <person name="Hacquard S."/>
        </authorList>
    </citation>
    <scope>NUCLEOTIDE SEQUENCE</scope>
    <source>
        <strain evidence="3">MPI-SDFR-AT-0068</strain>
    </source>
</reference>
<keyword evidence="4" id="KW-1185">Reference proteome</keyword>
<name>A0A8K0RTA0_9HYPO</name>
<dbReference type="Proteomes" id="UP000813427">
    <property type="component" value="Unassembled WGS sequence"/>
</dbReference>
<evidence type="ECO:0000256" key="2">
    <source>
        <dbReference type="SAM" id="SignalP"/>
    </source>
</evidence>
<gene>
    <name evidence="3" type="ORF">BKA59DRAFT_481497</name>
</gene>
<evidence type="ECO:0008006" key="5">
    <source>
        <dbReference type="Google" id="ProtNLM"/>
    </source>
</evidence>
<evidence type="ECO:0000256" key="1">
    <source>
        <dbReference type="SAM" id="MobiDB-lite"/>
    </source>
</evidence>
<feature type="signal peptide" evidence="2">
    <location>
        <begin position="1"/>
        <end position="21"/>
    </location>
</feature>
<protein>
    <recommendedName>
        <fullName evidence="5">Siderophore biosynthesis</fullName>
    </recommendedName>
</protein>
<evidence type="ECO:0000313" key="4">
    <source>
        <dbReference type="Proteomes" id="UP000813427"/>
    </source>
</evidence>
<dbReference type="OrthoDB" id="3942074at2759"/>
<feature type="compositionally biased region" description="Acidic residues" evidence="1">
    <location>
        <begin position="130"/>
        <end position="143"/>
    </location>
</feature>
<evidence type="ECO:0000313" key="3">
    <source>
        <dbReference type="EMBL" id="KAH7238148.1"/>
    </source>
</evidence>
<proteinExistence type="predicted"/>
<comment type="caution">
    <text evidence="3">The sequence shown here is derived from an EMBL/GenBank/DDBJ whole genome shotgun (WGS) entry which is preliminary data.</text>
</comment>